<organism evidence="2 3">
    <name type="scientific">Roseofilum acuticapitatum BLCC-M154</name>
    <dbReference type="NCBI Taxonomy" id="3022444"/>
    <lineage>
        <taxon>Bacteria</taxon>
        <taxon>Bacillati</taxon>
        <taxon>Cyanobacteriota</taxon>
        <taxon>Cyanophyceae</taxon>
        <taxon>Desertifilales</taxon>
        <taxon>Desertifilaceae</taxon>
        <taxon>Roseofilum</taxon>
        <taxon>Roseofilum acuticapitatum</taxon>
    </lineage>
</organism>
<sequence>MVTTVICFNLLISVFCLWLAWRIGRLRKRLARIADVLIMAEKRSDRILFHAPERIIRGQRGTRWARQRYALLAQQWAQVEKVLSILSLVLGIWRRRSRHQRQVS</sequence>
<accession>A0ABT7ANK1</accession>
<keyword evidence="1" id="KW-0812">Transmembrane</keyword>
<dbReference type="Proteomes" id="UP001235303">
    <property type="component" value="Unassembled WGS sequence"/>
</dbReference>
<dbReference type="RefSeq" id="WP_283752243.1">
    <property type="nucleotide sequence ID" value="NZ_JAQOSP010000022.1"/>
</dbReference>
<evidence type="ECO:0008006" key="4">
    <source>
        <dbReference type="Google" id="ProtNLM"/>
    </source>
</evidence>
<keyword evidence="3" id="KW-1185">Reference proteome</keyword>
<keyword evidence="1" id="KW-0472">Membrane</keyword>
<evidence type="ECO:0000313" key="3">
    <source>
        <dbReference type="Proteomes" id="UP001235303"/>
    </source>
</evidence>
<dbReference type="EMBL" id="JAQOSP010000022">
    <property type="protein sequence ID" value="MDJ1168479.1"/>
    <property type="molecule type" value="Genomic_DNA"/>
</dbReference>
<comment type="caution">
    <text evidence="2">The sequence shown here is derived from an EMBL/GenBank/DDBJ whole genome shotgun (WGS) entry which is preliminary data.</text>
</comment>
<feature type="transmembrane region" description="Helical" evidence="1">
    <location>
        <begin position="6"/>
        <end position="24"/>
    </location>
</feature>
<name>A0ABT7ANK1_9CYAN</name>
<evidence type="ECO:0000313" key="2">
    <source>
        <dbReference type="EMBL" id="MDJ1168479.1"/>
    </source>
</evidence>
<gene>
    <name evidence="2" type="ORF">PMG71_03450</name>
</gene>
<reference evidence="2 3" key="1">
    <citation type="submission" date="2023-01" db="EMBL/GenBank/DDBJ databases">
        <title>Novel diversity within Roseofilum (Cyanobacteria; Desertifilaceae) from marine benthic mats with descriptions of four novel species.</title>
        <authorList>
            <person name="Wang Y."/>
            <person name="Berthold D.E."/>
            <person name="Hu J."/>
            <person name="Lefler F.W."/>
            <person name="Laughinghouse H.D. IV."/>
        </authorList>
    </citation>
    <scope>NUCLEOTIDE SEQUENCE [LARGE SCALE GENOMIC DNA]</scope>
    <source>
        <strain evidence="2 3">BLCC-M154</strain>
    </source>
</reference>
<evidence type="ECO:0000256" key="1">
    <source>
        <dbReference type="SAM" id="Phobius"/>
    </source>
</evidence>
<proteinExistence type="predicted"/>
<keyword evidence="1" id="KW-1133">Transmembrane helix</keyword>
<protein>
    <recommendedName>
        <fullName evidence="4">Transposase DDE domain-containing protein</fullName>
    </recommendedName>
</protein>